<protein>
    <submittedName>
        <fullName evidence="2">Uncharacterized protein</fullName>
    </submittedName>
</protein>
<evidence type="ECO:0000256" key="1">
    <source>
        <dbReference type="SAM" id="MobiDB-lite"/>
    </source>
</evidence>
<comment type="caution">
    <text evidence="2">The sequence shown here is derived from an EMBL/GenBank/DDBJ whole genome shotgun (WGS) entry which is preliminary data.</text>
</comment>
<feature type="compositionally biased region" description="Basic and acidic residues" evidence="1">
    <location>
        <begin position="75"/>
        <end position="93"/>
    </location>
</feature>
<organism evidence="2 3">
    <name type="scientific">Folsomia candida</name>
    <name type="common">Springtail</name>
    <dbReference type="NCBI Taxonomy" id="158441"/>
    <lineage>
        <taxon>Eukaryota</taxon>
        <taxon>Metazoa</taxon>
        <taxon>Ecdysozoa</taxon>
        <taxon>Arthropoda</taxon>
        <taxon>Hexapoda</taxon>
        <taxon>Collembola</taxon>
        <taxon>Entomobryomorpha</taxon>
        <taxon>Isotomoidea</taxon>
        <taxon>Isotomidae</taxon>
        <taxon>Proisotominae</taxon>
        <taxon>Folsomia</taxon>
    </lineage>
</organism>
<proteinExistence type="predicted"/>
<gene>
    <name evidence="2" type="ORF">Fcan01_13342</name>
</gene>
<sequence>MPRGGLGWSTITLLDPNPRQGRFGLTDGRENYLQQLVIIIDEGAIGIPYSYWPRRWLALFRDLPAAAAQTSASSDDDHRWQSDDRDDPSGKNGEHHHHRIKCHQSVFIYIFRLRQQAVAPRFTPFRSNLFSKQNKSFLLPHLLHSKQYDKLLPNPEPIPLPTPSNETCHLLHLVHMFQQYAQQSTPPAVWNHCTGTNYQSDDQYATHIRLKEEEEERRMVQIITICPGLSLSRKRCMHHHPAKEKKIKLRFLLFIGFDMPDK</sequence>
<feature type="region of interest" description="Disordered" evidence="1">
    <location>
        <begin position="71"/>
        <end position="98"/>
    </location>
</feature>
<evidence type="ECO:0000313" key="3">
    <source>
        <dbReference type="Proteomes" id="UP000198287"/>
    </source>
</evidence>
<dbReference type="EMBL" id="LNIX01000007">
    <property type="protein sequence ID" value="OXA52305.1"/>
    <property type="molecule type" value="Genomic_DNA"/>
</dbReference>
<name>A0A226E3I8_FOLCA</name>
<accession>A0A226E3I8</accession>
<dbReference type="AlphaFoldDB" id="A0A226E3I8"/>
<keyword evidence="3" id="KW-1185">Reference proteome</keyword>
<evidence type="ECO:0000313" key="2">
    <source>
        <dbReference type="EMBL" id="OXA52305.1"/>
    </source>
</evidence>
<reference evidence="2 3" key="1">
    <citation type="submission" date="2015-12" db="EMBL/GenBank/DDBJ databases">
        <title>The genome of Folsomia candida.</title>
        <authorList>
            <person name="Faddeeva A."/>
            <person name="Derks M.F."/>
            <person name="Anvar Y."/>
            <person name="Smit S."/>
            <person name="Van Straalen N."/>
            <person name="Roelofs D."/>
        </authorList>
    </citation>
    <scope>NUCLEOTIDE SEQUENCE [LARGE SCALE GENOMIC DNA]</scope>
    <source>
        <strain evidence="2 3">VU population</strain>
        <tissue evidence="2">Whole body</tissue>
    </source>
</reference>
<dbReference type="Proteomes" id="UP000198287">
    <property type="component" value="Unassembled WGS sequence"/>
</dbReference>